<evidence type="ECO:0000313" key="2">
    <source>
        <dbReference type="EMBL" id="PKI51100.1"/>
    </source>
</evidence>
<dbReference type="EMBL" id="PGOL01002047">
    <property type="protein sequence ID" value="PKI51100.1"/>
    <property type="molecule type" value="Genomic_DNA"/>
</dbReference>
<gene>
    <name evidence="2" type="ORF">CRG98_028529</name>
</gene>
<proteinExistence type="predicted"/>
<protein>
    <submittedName>
        <fullName evidence="2">Uncharacterized protein</fullName>
    </submittedName>
</protein>
<evidence type="ECO:0000256" key="1">
    <source>
        <dbReference type="SAM" id="MobiDB-lite"/>
    </source>
</evidence>
<dbReference type="AlphaFoldDB" id="A0A2I0J5A7"/>
<feature type="compositionally biased region" description="Basic residues" evidence="1">
    <location>
        <begin position="181"/>
        <end position="192"/>
    </location>
</feature>
<organism evidence="2 3">
    <name type="scientific">Punica granatum</name>
    <name type="common">Pomegranate</name>
    <dbReference type="NCBI Taxonomy" id="22663"/>
    <lineage>
        <taxon>Eukaryota</taxon>
        <taxon>Viridiplantae</taxon>
        <taxon>Streptophyta</taxon>
        <taxon>Embryophyta</taxon>
        <taxon>Tracheophyta</taxon>
        <taxon>Spermatophyta</taxon>
        <taxon>Magnoliopsida</taxon>
        <taxon>eudicotyledons</taxon>
        <taxon>Gunneridae</taxon>
        <taxon>Pentapetalae</taxon>
        <taxon>rosids</taxon>
        <taxon>malvids</taxon>
        <taxon>Myrtales</taxon>
        <taxon>Lythraceae</taxon>
        <taxon>Punica</taxon>
    </lineage>
</organism>
<reference evidence="2 3" key="1">
    <citation type="submission" date="2017-11" db="EMBL/GenBank/DDBJ databases">
        <title>De-novo sequencing of pomegranate (Punica granatum L.) genome.</title>
        <authorList>
            <person name="Akparov Z."/>
            <person name="Amiraslanov A."/>
            <person name="Hajiyeva S."/>
            <person name="Abbasov M."/>
            <person name="Kaur K."/>
            <person name="Hamwieh A."/>
            <person name="Solovyev V."/>
            <person name="Salamov A."/>
            <person name="Braich B."/>
            <person name="Kosarev P."/>
            <person name="Mahmoud A."/>
            <person name="Hajiyev E."/>
            <person name="Babayeva S."/>
            <person name="Izzatullayeva V."/>
            <person name="Mammadov A."/>
            <person name="Mammadov A."/>
            <person name="Sharifova S."/>
            <person name="Ojaghi J."/>
            <person name="Eynullazada K."/>
            <person name="Bayramov B."/>
            <person name="Abdulazimova A."/>
            <person name="Shahmuradov I."/>
        </authorList>
    </citation>
    <scope>NUCLEOTIDE SEQUENCE [LARGE SCALE GENOMIC DNA]</scope>
    <source>
        <strain evidence="3">cv. AG2017</strain>
        <tissue evidence="2">Leaf</tissue>
    </source>
</reference>
<comment type="caution">
    <text evidence="2">The sequence shown here is derived from an EMBL/GenBank/DDBJ whole genome shotgun (WGS) entry which is preliminary data.</text>
</comment>
<name>A0A2I0J5A7_PUNGR</name>
<sequence>MGHNCPLIGYPRAKIPDIPLRGSNHNSLEMVKPSLTKSEQKSPSRLQMQSLYDIRMIRVQSRWAYRTNNRTARALSGKSRYAHTWLTGAPGGLVSRPPRTGPTCIVKDHRYYKPQELRRTLIFDPSGYVDALLRGSSPSSNDQGILSEAVASVRDQSSKNQGPRGYARHHHQTSTSDTRRFASHNHHCITPA</sequence>
<evidence type="ECO:0000313" key="3">
    <source>
        <dbReference type="Proteomes" id="UP000233551"/>
    </source>
</evidence>
<accession>A0A2I0J5A7</accession>
<keyword evidence="3" id="KW-1185">Reference proteome</keyword>
<feature type="region of interest" description="Disordered" evidence="1">
    <location>
        <begin position="153"/>
        <end position="192"/>
    </location>
</feature>
<dbReference type="Proteomes" id="UP000233551">
    <property type="component" value="Unassembled WGS sequence"/>
</dbReference>